<feature type="compositionally biased region" description="Polar residues" evidence="1">
    <location>
        <begin position="493"/>
        <end position="502"/>
    </location>
</feature>
<dbReference type="EMBL" id="CALNXK010000003">
    <property type="protein sequence ID" value="CAH3034886.1"/>
    <property type="molecule type" value="Genomic_DNA"/>
</dbReference>
<feature type="region of interest" description="Disordered" evidence="1">
    <location>
        <begin position="901"/>
        <end position="926"/>
    </location>
</feature>
<comment type="caution">
    <text evidence="2">The sequence shown here is derived from an EMBL/GenBank/DDBJ whole genome shotgun (WGS) entry which is preliminary data.</text>
</comment>
<feature type="compositionally biased region" description="Basic and acidic residues" evidence="1">
    <location>
        <begin position="68"/>
        <end position="77"/>
    </location>
</feature>
<feature type="region of interest" description="Disordered" evidence="1">
    <location>
        <begin position="481"/>
        <end position="502"/>
    </location>
</feature>
<feature type="compositionally biased region" description="Pro residues" evidence="1">
    <location>
        <begin position="97"/>
        <end position="111"/>
    </location>
</feature>
<feature type="compositionally biased region" description="Basic and acidic residues" evidence="1">
    <location>
        <begin position="731"/>
        <end position="742"/>
    </location>
</feature>
<feature type="region of interest" description="Disordered" evidence="1">
    <location>
        <begin position="519"/>
        <end position="571"/>
    </location>
</feature>
<feature type="compositionally biased region" description="Polar residues" evidence="1">
    <location>
        <begin position="720"/>
        <end position="730"/>
    </location>
</feature>
<feature type="compositionally biased region" description="Polar residues" evidence="1">
    <location>
        <begin position="545"/>
        <end position="559"/>
    </location>
</feature>
<feature type="compositionally biased region" description="Basic and acidic residues" evidence="1">
    <location>
        <begin position="752"/>
        <end position="768"/>
    </location>
</feature>
<feature type="compositionally biased region" description="Polar residues" evidence="1">
    <location>
        <begin position="78"/>
        <end position="94"/>
    </location>
</feature>
<keyword evidence="3" id="KW-1185">Reference proteome</keyword>
<feature type="region of interest" description="Disordered" evidence="1">
    <location>
        <begin position="1"/>
        <end position="118"/>
    </location>
</feature>
<evidence type="ECO:0000256" key="1">
    <source>
        <dbReference type="SAM" id="MobiDB-lite"/>
    </source>
</evidence>
<feature type="region of interest" description="Disordered" evidence="1">
    <location>
        <begin position="174"/>
        <end position="227"/>
    </location>
</feature>
<feature type="compositionally biased region" description="Basic residues" evidence="1">
    <location>
        <begin position="411"/>
        <end position="423"/>
    </location>
</feature>
<feature type="compositionally biased region" description="Low complexity" evidence="1">
    <location>
        <begin position="174"/>
        <end position="183"/>
    </location>
</feature>
<reference evidence="2 3" key="1">
    <citation type="submission" date="2022-05" db="EMBL/GenBank/DDBJ databases">
        <authorList>
            <consortium name="Genoscope - CEA"/>
            <person name="William W."/>
        </authorList>
    </citation>
    <scope>NUCLEOTIDE SEQUENCE [LARGE SCALE GENOMIC DNA]</scope>
</reference>
<evidence type="ECO:0000313" key="2">
    <source>
        <dbReference type="EMBL" id="CAH3034886.1"/>
    </source>
</evidence>
<feature type="region of interest" description="Disordered" evidence="1">
    <location>
        <begin position="720"/>
        <end position="871"/>
    </location>
</feature>
<feature type="compositionally biased region" description="Polar residues" evidence="1">
    <location>
        <begin position="57"/>
        <end position="66"/>
    </location>
</feature>
<evidence type="ECO:0000313" key="3">
    <source>
        <dbReference type="Proteomes" id="UP001159405"/>
    </source>
</evidence>
<feature type="compositionally biased region" description="Polar residues" evidence="1">
    <location>
        <begin position="817"/>
        <end position="832"/>
    </location>
</feature>
<accession>A0ABN8MSI0</accession>
<feature type="compositionally biased region" description="Basic and acidic residues" evidence="1">
    <location>
        <begin position="833"/>
        <end position="848"/>
    </location>
</feature>
<feature type="region of interest" description="Disordered" evidence="1">
    <location>
        <begin position="395"/>
        <end position="425"/>
    </location>
</feature>
<feature type="compositionally biased region" description="Basic and acidic residues" evidence="1">
    <location>
        <begin position="796"/>
        <end position="816"/>
    </location>
</feature>
<dbReference type="Proteomes" id="UP001159405">
    <property type="component" value="Unassembled WGS sequence"/>
</dbReference>
<feature type="compositionally biased region" description="Basic and acidic residues" evidence="1">
    <location>
        <begin position="901"/>
        <end position="917"/>
    </location>
</feature>
<protein>
    <submittedName>
        <fullName evidence="2">Uncharacterized protein</fullName>
    </submittedName>
</protein>
<name>A0ABN8MSI0_9CNID</name>
<organism evidence="2 3">
    <name type="scientific">Porites lobata</name>
    <dbReference type="NCBI Taxonomy" id="104759"/>
    <lineage>
        <taxon>Eukaryota</taxon>
        <taxon>Metazoa</taxon>
        <taxon>Cnidaria</taxon>
        <taxon>Anthozoa</taxon>
        <taxon>Hexacorallia</taxon>
        <taxon>Scleractinia</taxon>
        <taxon>Fungiina</taxon>
        <taxon>Poritidae</taxon>
        <taxon>Porites</taxon>
    </lineage>
</organism>
<sequence>MKRTNTVPSPGAKKVNQATSNDTTPKGRYKSVIFPSRHGASPSNSKLPAGYLRTFGLASTRSSSLPDASKHTDDSNPRTEISNDDASSIWSLECNSLPPPPTTPPPPPPPLAEATNSSKEENYLVLSESQLNVLSLNLSEIADKVSPTKYDPVIEIDEETLEVLIGENIENSSETFVSSSEQSMRFKSPYSRQRRDSKSYVSKQKSFTRRRSGSGRHGSYQELNNSGDVSHDVNNVLNFSAGNFEAFKLDSESDSGYSSSMSTSVSLGEEIDAAKKLSTSTDIDADDLTFVGDDRGGKSSASTLVISESTSGSLDHQNTGNVEGQLDSLINGVSSEIGNLDLTKQVREETVVYREEPNLSNGLEEPSTSFILSHNENVTPTFHEQENGLEKSSFNFQKDPLDGSALQSRTKTGKRPMLQRRRTTTMSFRPPKQVTVQEGESGIVEMDEAGFLQLLTDFKSLKTQLLKLKRELQEADVVSPLMHSHSGVPRRGSFSSDTDTNNKIPLHRKRMLQRTMTMDSVTMRERLHRTSSSSSSGGRSGSLSEITGSLSEITETPSESARVPKPSAGNEEEIKNLHQELEEVKEKLTEITEERNSLIIAREELEHELDSKNHTIRMLQKQLESQTDSQDEMAYLKRQVKSLTNQIQQQQQKITELRYRATSPGAVPMGAHKKEAVKADIRNRLRDAFVKHLGESSKSNVQLSKYIQRAEQNISMAQKGLSSLYSSPHASTEHLPKDKSFQRSDSQSSVERNQEDSDGREYESDSSRCSRRRIASSRANRNNDDSGSESGKSIRSRPESPRTFKSQDESDGRASDSDTGNSRSRRITSFENSAEKNERKDSEPDLVKTEGQSEDSLSVNKPPRVRKLSRNKLMNKIEASPLSHSWTPGAIEKIVKSWRETKSPVSQEKSKEEEKALKPVSHVQFF</sequence>
<gene>
    <name evidence="2" type="ORF">PLOB_00024776</name>
</gene>
<feature type="compositionally biased region" description="Low complexity" evidence="1">
    <location>
        <begin position="531"/>
        <end position="544"/>
    </location>
</feature>
<proteinExistence type="predicted"/>